<protein>
    <recommendedName>
        <fullName evidence="4">Transposase</fullName>
    </recommendedName>
</protein>
<name>A0A2P9AN53_9HYPH</name>
<dbReference type="EMBL" id="FUIG01000037">
    <property type="protein sequence ID" value="SJM32587.1"/>
    <property type="molecule type" value="Genomic_DNA"/>
</dbReference>
<evidence type="ECO:0000256" key="1">
    <source>
        <dbReference type="SAM" id="MobiDB-lite"/>
    </source>
</evidence>
<dbReference type="Proteomes" id="UP000245698">
    <property type="component" value="Unassembled WGS sequence"/>
</dbReference>
<sequence length="110" mass="12763">MRPSRPSHDYKRPGTTTLFAALNVLDGTVIAQNMQRHRHQEFIRVLRQTHPAQAQARRLPFHCRSSAAINRFIREYNAENPRPFIWKPTPMTSSPPETAGSKRWNQSTRS</sequence>
<feature type="region of interest" description="Disordered" evidence="1">
    <location>
        <begin position="83"/>
        <end position="110"/>
    </location>
</feature>
<keyword evidence="3" id="KW-1185">Reference proteome</keyword>
<reference evidence="3" key="1">
    <citation type="submission" date="2016-12" db="EMBL/GenBank/DDBJ databases">
        <authorList>
            <person name="Brunel B."/>
        </authorList>
    </citation>
    <scope>NUCLEOTIDE SEQUENCE [LARGE SCALE GENOMIC DNA]</scope>
</reference>
<gene>
    <name evidence="2" type="ORF">BQ8482_30043</name>
</gene>
<evidence type="ECO:0000313" key="3">
    <source>
        <dbReference type="Proteomes" id="UP000245698"/>
    </source>
</evidence>
<accession>A0A2P9AN53</accession>
<evidence type="ECO:0000313" key="2">
    <source>
        <dbReference type="EMBL" id="SJM32587.1"/>
    </source>
</evidence>
<evidence type="ECO:0008006" key="4">
    <source>
        <dbReference type="Google" id="ProtNLM"/>
    </source>
</evidence>
<proteinExistence type="predicted"/>
<dbReference type="AlphaFoldDB" id="A0A2P9AN53"/>
<organism evidence="2 3">
    <name type="scientific">Mesorhizobium delmotii</name>
    <dbReference type="NCBI Taxonomy" id="1631247"/>
    <lineage>
        <taxon>Bacteria</taxon>
        <taxon>Pseudomonadati</taxon>
        <taxon>Pseudomonadota</taxon>
        <taxon>Alphaproteobacteria</taxon>
        <taxon>Hyphomicrobiales</taxon>
        <taxon>Phyllobacteriaceae</taxon>
        <taxon>Mesorhizobium</taxon>
    </lineage>
</organism>